<keyword evidence="2" id="KW-1003">Cell membrane</keyword>
<accession>A0A6L3GLX4</accession>
<feature type="transmembrane region" description="Helical" evidence="6">
    <location>
        <begin position="12"/>
        <end position="31"/>
    </location>
</feature>
<feature type="transmembrane region" description="Helical" evidence="6">
    <location>
        <begin position="84"/>
        <end position="112"/>
    </location>
</feature>
<dbReference type="InterPro" id="IPR002528">
    <property type="entry name" value="MATE_fam"/>
</dbReference>
<evidence type="ECO:0000256" key="5">
    <source>
        <dbReference type="ARBA" id="ARBA00023136"/>
    </source>
</evidence>
<dbReference type="GO" id="GO:0015297">
    <property type="term" value="F:antiporter activity"/>
    <property type="evidence" value="ECO:0007669"/>
    <property type="project" value="InterPro"/>
</dbReference>
<feature type="transmembrane region" description="Helical" evidence="6">
    <location>
        <begin position="401"/>
        <end position="422"/>
    </location>
</feature>
<organism evidence="7 8">
    <name type="scientific">Bacteroides fragilis</name>
    <dbReference type="NCBI Taxonomy" id="817"/>
    <lineage>
        <taxon>Bacteria</taxon>
        <taxon>Pseudomonadati</taxon>
        <taxon>Bacteroidota</taxon>
        <taxon>Bacteroidia</taxon>
        <taxon>Bacteroidales</taxon>
        <taxon>Bacteroidaceae</taxon>
        <taxon>Bacteroides</taxon>
    </lineage>
</organism>
<comment type="caution">
    <text evidence="7">The sequence shown here is derived from an EMBL/GenBank/DDBJ whole genome shotgun (WGS) entry which is preliminary data.</text>
</comment>
<dbReference type="EMBL" id="VWEQ01000140">
    <property type="protein sequence ID" value="KAA4743935.1"/>
    <property type="molecule type" value="Genomic_DNA"/>
</dbReference>
<feature type="transmembrane region" description="Helical" evidence="6">
    <location>
        <begin position="315"/>
        <end position="336"/>
    </location>
</feature>
<feature type="transmembrane region" description="Helical" evidence="6">
    <location>
        <begin position="375"/>
        <end position="395"/>
    </location>
</feature>
<dbReference type="Pfam" id="PF01554">
    <property type="entry name" value="MatE"/>
    <property type="match status" value="1"/>
</dbReference>
<protein>
    <recommendedName>
        <fullName evidence="9">Polysaccharide biosynthesis protein</fullName>
    </recommendedName>
</protein>
<feature type="transmembrane region" description="Helical" evidence="6">
    <location>
        <begin position="468"/>
        <end position="487"/>
    </location>
</feature>
<reference evidence="7 8" key="1">
    <citation type="journal article" date="2019" name="Nat. Med.">
        <title>A library of human gut bacterial isolates paired with longitudinal multiomics data enables mechanistic microbiome research.</title>
        <authorList>
            <person name="Poyet M."/>
            <person name="Groussin M."/>
            <person name="Gibbons S.M."/>
            <person name="Avila-Pacheco J."/>
            <person name="Jiang X."/>
            <person name="Kearney S.M."/>
            <person name="Perrotta A.R."/>
            <person name="Berdy B."/>
            <person name="Zhao S."/>
            <person name="Lieberman T.D."/>
            <person name="Swanson P.K."/>
            <person name="Smith M."/>
            <person name="Roesemann S."/>
            <person name="Alexander J.E."/>
            <person name="Rich S.A."/>
            <person name="Livny J."/>
            <person name="Vlamakis H."/>
            <person name="Clish C."/>
            <person name="Bullock K."/>
            <person name="Deik A."/>
            <person name="Scott J."/>
            <person name="Pierce K.A."/>
            <person name="Xavier R.J."/>
            <person name="Alm E.J."/>
        </authorList>
    </citation>
    <scope>NUCLEOTIDE SEQUENCE [LARGE SCALE GENOMIC DNA]</scope>
    <source>
        <strain evidence="7 8">BIOML-A106</strain>
    </source>
</reference>
<keyword evidence="3 6" id="KW-0812">Transmembrane</keyword>
<keyword evidence="5 6" id="KW-0472">Membrane</keyword>
<evidence type="ECO:0000256" key="1">
    <source>
        <dbReference type="ARBA" id="ARBA00004651"/>
    </source>
</evidence>
<evidence type="ECO:0000256" key="2">
    <source>
        <dbReference type="ARBA" id="ARBA00022475"/>
    </source>
</evidence>
<sequence length="503" mass="57334">MSDNKRIAVNTLIIYARMAVTTIISLIATRYVLLELGQADYGLYNVVGGIVTMLNVVSIGMYMTTQRFINVEMGKGPNGNLNKVFNVCIVLHIGFALSIFIIGLTVGLWYIYNILNVLPEKLSDAVLIYFISTTVSAIGIINIPFQGLMLAFEKFKKMAIIDLLSNFMKVPLVILLMCWSGNKLLFYAIGVCFISLFSFLFYYSYCYRKFGDIVKWHLSREKYIYKEILVFNNYTSIGTIAYLSRTQGASVVINYFFGIIVNGAFAIVFQIENFIMMFVNNLGTASDPQITQSYASGNYRDAFSLVEKISKYSMFIMLLVTFSIGVELEFLLRLWLGTLPEGILVLSRWMLVSLLVRSINSSCGSIIQASGHVKLFQIISSVLLLLGLPISWLLYKWGMPPVTIIITFTVTDFISRMIYLWLMHRIIKFDVLHFSKKVFLPVIKVLCLSGLYLYLYNSIMLQTDFMRVMGIGVSCMFYVCLCLFVGMNRLERNSIFFYIKNKI</sequence>
<evidence type="ECO:0000256" key="6">
    <source>
        <dbReference type="SAM" id="Phobius"/>
    </source>
</evidence>
<feature type="transmembrane region" description="Helical" evidence="6">
    <location>
        <begin position="159"/>
        <end position="179"/>
    </location>
</feature>
<evidence type="ECO:0000313" key="7">
    <source>
        <dbReference type="EMBL" id="KAA4743935.1"/>
    </source>
</evidence>
<dbReference type="GO" id="GO:0042910">
    <property type="term" value="F:xenobiotic transmembrane transporter activity"/>
    <property type="evidence" value="ECO:0007669"/>
    <property type="project" value="InterPro"/>
</dbReference>
<gene>
    <name evidence="7" type="ORF">F3B44_25365</name>
</gene>
<evidence type="ECO:0000256" key="3">
    <source>
        <dbReference type="ARBA" id="ARBA00022692"/>
    </source>
</evidence>
<name>A0A6L3GLX4_BACFG</name>
<keyword evidence="4 6" id="KW-1133">Transmembrane helix</keyword>
<dbReference type="Proteomes" id="UP000479773">
    <property type="component" value="Unassembled WGS sequence"/>
</dbReference>
<dbReference type="InterPro" id="IPR050833">
    <property type="entry name" value="Poly_Biosynth_Transport"/>
</dbReference>
<dbReference type="GO" id="GO:0005886">
    <property type="term" value="C:plasma membrane"/>
    <property type="evidence" value="ECO:0007669"/>
    <property type="project" value="UniProtKB-SubCell"/>
</dbReference>
<dbReference type="PANTHER" id="PTHR30250">
    <property type="entry name" value="PST FAMILY PREDICTED COLANIC ACID TRANSPORTER"/>
    <property type="match status" value="1"/>
</dbReference>
<feature type="transmembrane region" description="Helical" evidence="6">
    <location>
        <begin position="43"/>
        <end position="63"/>
    </location>
</feature>
<evidence type="ECO:0000313" key="8">
    <source>
        <dbReference type="Proteomes" id="UP000479773"/>
    </source>
</evidence>
<evidence type="ECO:0008006" key="9">
    <source>
        <dbReference type="Google" id="ProtNLM"/>
    </source>
</evidence>
<dbReference type="PANTHER" id="PTHR30250:SF26">
    <property type="entry name" value="PSMA PROTEIN"/>
    <property type="match status" value="1"/>
</dbReference>
<feature type="transmembrane region" description="Helical" evidence="6">
    <location>
        <begin position="127"/>
        <end position="152"/>
    </location>
</feature>
<comment type="subcellular location">
    <subcellularLocation>
        <location evidence="1">Cell membrane</location>
        <topology evidence="1">Multi-pass membrane protein</topology>
    </subcellularLocation>
</comment>
<dbReference type="AlphaFoldDB" id="A0A6L3GLX4"/>
<feature type="transmembrane region" description="Helical" evidence="6">
    <location>
        <begin position="185"/>
        <end position="203"/>
    </location>
</feature>
<evidence type="ECO:0000256" key="4">
    <source>
        <dbReference type="ARBA" id="ARBA00022989"/>
    </source>
</evidence>
<feature type="transmembrane region" description="Helical" evidence="6">
    <location>
        <begin position="438"/>
        <end position="456"/>
    </location>
</feature>
<proteinExistence type="predicted"/>
<feature type="transmembrane region" description="Helical" evidence="6">
    <location>
        <begin position="249"/>
        <end position="269"/>
    </location>
</feature>